<organism evidence="1 2">
    <name type="scientific">Paenibacillus taichungensis</name>
    <dbReference type="NCBI Taxonomy" id="484184"/>
    <lineage>
        <taxon>Bacteria</taxon>
        <taxon>Bacillati</taxon>
        <taxon>Bacillota</taxon>
        <taxon>Bacilli</taxon>
        <taxon>Bacillales</taxon>
        <taxon>Paenibacillaceae</taxon>
        <taxon>Paenibacillus</taxon>
    </lineage>
</organism>
<dbReference type="Proteomes" id="UP000577724">
    <property type="component" value="Unassembled WGS sequence"/>
</dbReference>
<accession>A0ABX2MWW4</accession>
<comment type="caution">
    <text evidence="1">The sequence shown here is derived from an EMBL/GenBank/DDBJ whole genome shotgun (WGS) entry which is preliminary data.</text>
</comment>
<gene>
    <name evidence="1" type="ORF">HP548_31275</name>
</gene>
<proteinExistence type="predicted"/>
<evidence type="ECO:0000313" key="2">
    <source>
        <dbReference type="Proteomes" id="UP000577724"/>
    </source>
</evidence>
<name>A0ABX2MWW4_9BACL</name>
<reference evidence="1 2" key="1">
    <citation type="submission" date="2020-05" db="EMBL/GenBank/DDBJ databases">
        <title>Genome Sequencing of Type Strains.</title>
        <authorList>
            <person name="Lemaire J.F."/>
            <person name="Inderbitzin P."/>
            <person name="Gregorio O.A."/>
            <person name="Collins S.B."/>
            <person name="Wespe N."/>
            <person name="Knight-Connoni V."/>
        </authorList>
    </citation>
    <scope>NUCLEOTIDE SEQUENCE [LARGE SCALE GENOMIC DNA]</scope>
    <source>
        <strain evidence="1 2">DSM 19942</strain>
    </source>
</reference>
<keyword evidence="2" id="KW-1185">Reference proteome</keyword>
<sequence>MNEEKVLELYGLDPDTKYRQQIRELLQQEIENQEAVDHEYLKTLCIMLFCIGNVEDTVLIWQAKRKNQDTGSYIDVQLLCGAGYEKTVTYLEQKDGDQVREQLNYLRQCEPYDFVDFSKEEWVSYYKQYYEEP</sequence>
<dbReference type="EMBL" id="JABMCC010000121">
    <property type="protein sequence ID" value="NUU58566.1"/>
    <property type="molecule type" value="Genomic_DNA"/>
</dbReference>
<evidence type="ECO:0000313" key="1">
    <source>
        <dbReference type="EMBL" id="NUU58566.1"/>
    </source>
</evidence>
<dbReference type="GeneID" id="97135265"/>
<dbReference type="RefSeq" id="WP_175383861.1">
    <property type="nucleotide sequence ID" value="NZ_CBCRYD010000005.1"/>
</dbReference>
<protein>
    <submittedName>
        <fullName evidence="1">Uncharacterized protein</fullName>
    </submittedName>
</protein>